<gene>
    <name evidence="1" type="ORF">DPEC_G00324580</name>
</gene>
<keyword evidence="2" id="KW-1185">Reference proteome</keyword>
<dbReference type="Proteomes" id="UP001157502">
    <property type="component" value="Chromosome 31"/>
</dbReference>
<organism evidence="1 2">
    <name type="scientific">Dallia pectoralis</name>
    <name type="common">Alaska blackfish</name>
    <dbReference type="NCBI Taxonomy" id="75939"/>
    <lineage>
        <taxon>Eukaryota</taxon>
        <taxon>Metazoa</taxon>
        <taxon>Chordata</taxon>
        <taxon>Craniata</taxon>
        <taxon>Vertebrata</taxon>
        <taxon>Euteleostomi</taxon>
        <taxon>Actinopterygii</taxon>
        <taxon>Neopterygii</taxon>
        <taxon>Teleostei</taxon>
        <taxon>Protacanthopterygii</taxon>
        <taxon>Esociformes</taxon>
        <taxon>Umbridae</taxon>
        <taxon>Dallia</taxon>
    </lineage>
</organism>
<dbReference type="EMBL" id="CM055758">
    <property type="protein sequence ID" value="KAJ7988535.1"/>
    <property type="molecule type" value="Genomic_DNA"/>
</dbReference>
<evidence type="ECO:0000313" key="1">
    <source>
        <dbReference type="EMBL" id="KAJ7988535.1"/>
    </source>
</evidence>
<comment type="caution">
    <text evidence="1">The sequence shown here is derived from an EMBL/GenBank/DDBJ whole genome shotgun (WGS) entry which is preliminary data.</text>
</comment>
<protein>
    <submittedName>
        <fullName evidence="1">Uncharacterized protein</fullName>
    </submittedName>
</protein>
<name>A0ACC2FBA3_DALPE</name>
<reference evidence="1" key="1">
    <citation type="submission" date="2021-05" db="EMBL/GenBank/DDBJ databases">
        <authorList>
            <person name="Pan Q."/>
            <person name="Jouanno E."/>
            <person name="Zahm M."/>
            <person name="Klopp C."/>
            <person name="Cabau C."/>
            <person name="Louis A."/>
            <person name="Berthelot C."/>
            <person name="Parey E."/>
            <person name="Roest Crollius H."/>
            <person name="Montfort J."/>
            <person name="Robinson-Rechavi M."/>
            <person name="Bouchez O."/>
            <person name="Lampietro C."/>
            <person name="Lopez Roques C."/>
            <person name="Donnadieu C."/>
            <person name="Postlethwait J."/>
            <person name="Bobe J."/>
            <person name="Dillon D."/>
            <person name="Chandos A."/>
            <person name="von Hippel F."/>
            <person name="Guiguen Y."/>
        </authorList>
    </citation>
    <scope>NUCLEOTIDE SEQUENCE</scope>
    <source>
        <strain evidence="1">YG-Jan2019</strain>
    </source>
</reference>
<accession>A0ACC2FBA3</accession>
<evidence type="ECO:0000313" key="2">
    <source>
        <dbReference type="Proteomes" id="UP001157502"/>
    </source>
</evidence>
<proteinExistence type="predicted"/>
<sequence length="446" mass="49998">MVLMTEQPDIVGTPLSTPEQLVKSVKPVRKDSRRIQVSSEVENGGEERPKRSSSWRSAGDTQPSVDTESDLLETKKKPPLMRFKAVEQLPPIQTPSDCETKFERRKKTQSSQISKTNTQYHKIFKEISKDELLKQSYTCALQKDMLYQGKMFVSDYWICFHSKVFGRDTKVAIPVHSVTHIKKTKTAILVPNALVITTTNERHVFASFLSRDTTYKLLKSICVHLDGDHTGSSLITSSTENSFSAECPSSLPLVFSAEFSDLDGVVRQRRQDMLESSSSGSLTPDYEKMAAGFSLPDAAEFPSIPDTFLSAMNNGEVAVHADIHLQTPNQKHSAGHQNVGPTKPVQQGVVDKDRSLKPVSLNTLLLIYLFLVIVLVLSSCYMAFKILALEKRLNSLGPMGVYERNENVLLHRSQANINAEINLELSTNLFKLEKIQRNLRKLLEET</sequence>